<feature type="transmembrane region" description="Helical" evidence="6">
    <location>
        <begin position="291"/>
        <end position="313"/>
    </location>
</feature>
<dbReference type="InterPro" id="IPR003841">
    <property type="entry name" value="Na/Pi_transpt"/>
</dbReference>
<feature type="transmembrane region" description="Helical" evidence="6">
    <location>
        <begin position="116"/>
        <end position="137"/>
    </location>
</feature>
<keyword evidence="2" id="KW-1003">Cell membrane</keyword>
<dbReference type="Proteomes" id="UP000051124">
    <property type="component" value="Unassembled WGS sequence"/>
</dbReference>
<evidence type="ECO:0000256" key="3">
    <source>
        <dbReference type="ARBA" id="ARBA00022692"/>
    </source>
</evidence>
<accession>A0A0S7WJT4</accession>
<dbReference type="PANTHER" id="PTHR10010">
    <property type="entry name" value="SOLUTE CARRIER FAMILY 34 SODIUM PHOSPHATE , MEMBER 2-RELATED"/>
    <property type="match status" value="1"/>
</dbReference>
<protein>
    <recommendedName>
        <fullName evidence="9">Sodium:phosphate symporter</fullName>
    </recommendedName>
</protein>
<evidence type="ECO:0000256" key="1">
    <source>
        <dbReference type="ARBA" id="ARBA00004651"/>
    </source>
</evidence>
<gene>
    <name evidence="7" type="ORF">AMJ40_03020</name>
</gene>
<keyword evidence="5 6" id="KW-0472">Membrane</keyword>
<feature type="transmembrane region" description="Helical" evidence="6">
    <location>
        <begin position="149"/>
        <end position="169"/>
    </location>
</feature>
<evidence type="ECO:0000256" key="5">
    <source>
        <dbReference type="ARBA" id="ARBA00023136"/>
    </source>
</evidence>
<organism evidence="7 8">
    <name type="scientific">candidate division TA06 bacterium DG_26</name>
    <dbReference type="NCBI Taxonomy" id="1703771"/>
    <lineage>
        <taxon>Bacteria</taxon>
        <taxon>Bacteria division TA06</taxon>
    </lineage>
</organism>
<feature type="transmembrane region" description="Helical" evidence="6">
    <location>
        <begin position="265"/>
        <end position="285"/>
    </location>
</feature>
<dbReference type="PATRIC" id="fig|1703771.3.peg.742"/>
<evidence type="ECO:0000256" key="6">
    <source>
        <dbReference type="SAM" id="Phobius"/>
    </source>
</evidence>
<evidence type="ECO:0000256" key="4">
    <source>
        <dbReference type="ARBA" id="ARBA00022989"/>
    </source>
</evidence>
<evidence type="ECO:0000313" key="8">
    <source>
        <dbReference type="Proteomes" id="UP000051124"/>
    </source>
</evidence>
<feature type="transmembrane region" description="Helical" evidence="6">
    <location>
        <begin position="7"/>
        <end position="28"/>
    </location>
</feature>
<dbReference type="NCBIfam" id="NF037997">
    <property type="entry name" value="Na_Pi_symport"/>
    <property type="match status" value="2"/>
</dbReference>
<reference evidence="7 8" key="1">
    <citation type="journal article" date="2015" name="Microbiome">
        <title>Genomic resolution of linkages in carbon, nitrogen, and sulfur cycling among widespread estuary sediment bacteria.</title>
        <authorList>
            <person name="Baker B.J."/>
            <person name="Lazar C.S."/>
            <person name="Teske A.P."/>
            <person name="Dick G.J."/>
        </authorList>
    </citation>
    <scope>NUCLEOTIDE SEQUENCE [LARGE SCALE GENOMIC DNA]</scope>
    <source>
        <strain evidence="7">DG_26</strain>
    </source>
</reference>
<comment type="caution">
    <text evidence="7">The sequence shown here is derived from an EMBL/GenBank/DDBJ whole genome shotgun (WGS) entry which is preliminary data.</text>
</comment>
<dbReference type="EMBL" id="LIZT01000022">
    <property type="protein sequence ID" value="KPJ50426.1"/>
    <property type="molecule type" value="Genomic_DNA"/>
</dbReference>
<feature type="transmembrane region" description="Helical" evidence="6">
    <location>
        <begin position="181"/>
        <end position="204"/>
    </location>
</feature>
<comment type="subcellular location">
    <subcellularLocation>
        <location evidence="1">Cell membrane</location>
        <topology evidence="1">Multi-pass membrane protein</topology>
    </subcellularLocation>
</comment>
<evidence type="ECO:0000313" key="7">
    <source>
        <dbReference type="EMBL" id="KPJ50426.1"/>
    </source>
</evidence>
<dbReference type="AlphaFoldDB" id="A0A0S7WJT4"/>
<sequence>MKALQKILLVLTLIWVFMFSISLMSHSLKMMGGGFARALLSSTANPFMGLFIGILATSLMQSSSCTTSIVVGMVAASTLPVRHAIPIVMGANIGTTVTNTVVSLGHITRRQEFDRAFAGAIVHDIFNLLAVAVLFPIEIHFHFLERFSLTLARGFAGVGGLVLVNPLNISVKPLVRVTEELIVHPPIILALALFLLFLALAYIVKTARGLALPKIEALLDDYLFTTPLRAFVLGTLFTAMIQSSSITTSLVVPLVGAGLLSIEKIFPYTLGANLGTTVTAILASLVTRNPVAIQTAFTHLLFNACGVCIIYPVKRIPIGLAKGLGRRCSHSRKYAILWVVLAFYAIPLLLIMIVR</sequence>
<dbReference type="Pfam" id="PF02690">
    <property type="entry name" value="Na_Pi_cotrans"/>
    <property type="match status" value="2"/>
</dbReference>
<evidence type="ECO:0000256" key="2">
    <source>
        <dbReference type="ARBA" id="ARBA00022475"/>
    </source>
</evidence>
<feature type="transmembrane region" description="Helical" evidence="6">
    <location>
        <begin position="230"/>
        <end position="253"/>
    </location>
</feature>
<dbReference type="GO" id="GO:0044341">
    <property type="term" value="P:sodium-dependent phosphate transport"/>
    <property type="evidence" value="ECO:0007669"/>
    <property type="project" value="InterPro"/>
</dbReference>
<dbReference type="GO" id="GO:0005886">
    <property type="term" value="C:plasma membrane"/>
    <property type="evidence" value="ECO:0007669"/>
    <property type="project" value="UniProtKB-SubCell"/>
</dbReference>
<name>A0A0S7WJT4_UNCT6</name>
<dbReference type="PANTHER" id="PTHR10010:SF46">
    <property type="entry name" value="SODIUM-DEPENDENT PHOSPHATE TRANSPORT PROTEIN 2B"/>
    <property type="match status" value="1"/>
</dbReference>
<keyword evidence="3 6" id="KW-0812">Transmembrane</keyword>
<keyword evidence="4 6" id="KW-1133">Transmembrane helix</keyword>
<evidence type="ECO:0008006" key="9">
    <source>
        <dbReference type="Google" id="ProtNLM"/>
    </source>
</evidence>
<feature type="transmembrane region" description="Helical" evidence="6">
    <location>
        <begin position="334"/>
        <end position="354"/>
    </location>
</feature>
<dbReference type="GO" id="GO:0005436">
    <property type="term" value="F:sodium:phosphate symporter activity"/>
    <property type="evidence" value="ECO:0007669"/>
    <property type="project" value="InterPro"/>
</dbReference>
<proteinExistence type="predicted"/>